<dbReference type="Gene3D" id="2.60.120.1440">
    <property type="match status" value="1"/>
</dbReference>
<keyword evidence="1" id="KW-0472">Membrane</keyword>
<dbReference type="EMBL" id="VIWO01000004">
    <property type="protein sequence ID" value="TWF40408.1"/>
    <property type="molecule type" value="Genomic_DNA"/>
</dbReference>
<protein>
    <submittedName>
        <fullName evidence="4">FecR family protein</fullName>
    </submittedName>
</protein>
<name>A0A561PQM1_9BACT</name>
<gene>
    <name evidence="4" type="ORF">FHW36_10490</name>
</gene>
<evidence type="ECO:0000259" key="3">
    <source>
        <dbReference type="Pfam" id="PF16344"/>
    </source>
</evidence>
<feature type="transmembrane region" description="Helical" evidence="1">
    <location>
        <begin position="84"/>
        <end position="103"/>
    </location>
</feature>
<dbReference type="OrthoDB" id="646755at2"/>
<dbReference type="Gene3D" id="3.55.50.30">
    <property type="match status" value="1"/>
</dbReference>
<accession>A0A561PQM1</accession>
<dbReference type="InterPro" id="IPR012373">
    <property type="entry name" value="Ferrdict_sens_TM"/>
</dbReference>
<comment type="caution">
    <text evidence="4">The sequence shown here is derived from an EMBL/GenBank/DDBJ whole genome shotgun (WGS) entry which is preliminary data.</text>
</comment>
<sequence length="386" mass="42903">MNNSEFYSLLDRYLTGNLSVEERERLTALLNDDHYRALLEASMEKTFMEDTFTGNETEGRRKRLNSLILGRIQHQVRTARLRRLLAYAAAAVLLIGIGIFYLLKTRLDQLPTAHLPLAQNDVAPGGSGAILTLADGSRMQLDSMANGVVATQTGVRVMLQKGQLVYDAAPGASDVVYNSISTPNGRQFCMKLPDGTAVWLNAASTIRYPVAFKGKERLVEITGEAYFEVAQHTNMPFKVKINETSTVEVLGTHFNINAYKDEPGVTATLLEGAVRVRYAGETATLKPGQQALMAGGPIKLNTAVNIDKVMAWKNGLFNFDGASLQQVMKQLERWYNIEVVYEKGVPDLRFGGELSRNLKLSEILNTLQDVHIHFRIENNRKLIVMP</sequence>
<evidence type="ECO:0000259" key="2">
    <source>
        <dbReference type="Pfam" id="PF04773"/>
    </source>
</evidence>
<evidence type="ECO:0000313" key="4">
    <source>
        <dbReference type="EMBL" id="TWF40408.1"/>
    </source>
</evidence>
<dbReference type="GO" id="GO:0016989">
    <property type="term" value="F:sigma factor antagonist activity"/>
    <property type="evidence" value="ECO:0007669"/>
    <property type="project" value="TreeGrafter"/>
</dbReference>
<dbReference type="Pfam" id="PF04773">
    <property type="entry name" value="FecR"/>
    <property type="match status" value="1"/>
</dbReference>
<keyword evidence="5" id="KW-1185">Reference proteome</keyword>
<dbReference type="RefSeq" id="WP_145670411.1">
    <property type="nucleotide sequence ID" value="NZ_VIWO01000004.1"/>
</dbReference>
<organism evidence="4 5">
    <name type="scientific">Chitinophaga polysaccharea</name>
    <dbReference type="NCBI Taxonomy" id="1293035"/>
    <lineage>
        <taxon>Bacteria</taxon>
        <taxon>Pseudomonadati</taxon>
        <taxon>Bacteroidota</taxon>
        <taxon>Chitinophagia</taxon>
        <taxon>Chitinophagales</taxon>
        <taxon>Chitinophagaceae</taxon>
        <taxon>Chitinophaga</taxon>
    </lineage>
</organism>
<dbReference type="PANTHER" id="PTHR30273">
    <property type="entry name" value="PERIPLASMIC SIGNAL SENSOR AND SIGMA FACTOR ACTIVATOR FECR-RELATED"/>
    <property type="match status" value="1"/>
</dbReference>
<evidence type="ECO:0000256" key="1">
    <source>
        <dbReference type="SAM" id="Phobius"/>
    </source>
</evidence>
<dbReference type="AlphaFoldDB" id="A0A561PQM1"/>
<dbReference type="PANTHER" id="PTHR30273:SF2">
    <property type="entry name" value="PROTEIN FECR"/>
    <property type="match status" value="1"/>
</dbReference>
<proteinExistence type="predicted"/>
<keyword evidence="1" id="KW-0812">Transmembrane</keyword>
<dbReference type="Proteomes" id="UP000320811">
    <property type="component" value="Unassembled WGS sequence"/>
</dbReference>
<dbReference type="PIRSF" id="PIRSF018266">
    <property type="entry name" value="FecR"/>
    <property type="match status" value="1"/>
</dbReference>
<evidence type="ECO:0000313" key="5">
    <source>
        <dbReference type="Proteomes" id="UP000320811"/>
    </source>
</evidence>
<keyword evidence="1" id="KW-1133">Transmembrane helix</keyword>
<reference evidence="4 5" key="1">
    <citation type="submission" date="2019-06" db="EMBL/GenBank/DDBJ databases">
        <title>Sorghum-associated microbial communities from plants grown in Nebraska, USA.</title>
        <authorList>
            <person name="Schachtman D."/>
        </authorList>
    </citation>
    <scope>NUCLEOTIDE SEQUENCE [LARGE SCALE GENOMIC DNA]</scope>
    <source>
        <strain evidence="4 5">1209</strain>
    </source>
</reference>
<feature type="domain" description="FecR protein" evidence="2">
    <location>
        <begin position="180"/>
        <end position="275"/>
    </location>
</feature>
<dbReference type="InterPro" id="IPR006860">
    <property type="entry name" value="FecR"/>
</dbReference>
<feature type="domain" description="Protein FecR C-terminal" evidence="3">
    <location>
        <begin position="317"/>
        <end position="381"/>
    </location>
</feature>
<dbReference type="InterPro" id="IPR032508">
    <property type="entry name" value="FecR_C"/>
</dbReference>
<dbReference type="Pfam" id="PF16344">
    <property type="entry name" value="FecR_C"/>
    <property type="match status" value="1"/>
</dbReference>